<gene>
    <name evidence="1" type="ORF">GMORB2_5906</name>
</gene>
<accession>A0A9P5D5W1</accession>
<name>A0A9P5D5W1_9HYPO</name>
<proteinExistence type="predicted"/>
<dbReference type="Proteomes" id="UP000749293">
    <property type="component" value="Unassembled WGS sequence"/>
</dbReference>
<sequence>MLSLPRRLPDAYLTLVAYYSRTRAAEVVVLGMVGTAASETASGTLWSPAQCLFFYSEINGERQRCNHAVEDVSAVRVDT</sequence>
<organism evidence="1 2">
    <name type="scientific">Geosmithia morbida</name>
    <dbReference type="NCBI Taxonomy" id="1094350"/>
    <lineage>
        <taxon>Eukaryota</taxon>
        <taxon>Fungi</taxon>
        <taxon>Dikarya</taxon>
        <taxon>Ascomycota</taxon>
        <taxon>Pezizomycotina</taxon>
        <taxon>Sordariomycetes</taxon>
        <taxon>Hypocreomycetidae</taxon>
        <taxon>Hypocreales</taxon>
        <taxon>Bionectriaceae</taxon>
        <taxon>Geosmithia</taxon>
    </lineage>
</organism>
<dbReference type="EMBL" id="JAANYQ010000005">
    <property type="protein sequence ID" value="KAF4124190.1"/>
    <property type="molecule type" value="Genomic_DNA"/>
</dbReference>
<evidence type="ECO:0000313" key="1">
    <source>
        <dbReference type="EMBL" id="KAF4124190.1"/>
    </source>
</evidence>
<dbReference type="RefSeq" id="XP_035322842.1">
    <property type="nucleotide sequence ID" value="XM_035467876.1"/>
</dbReference>
<reference evidence="1" key="1">
    <citation type="submission" date="2020-03" db="EMBL/GenBank/DDBJ databases">
        <title>Site-based positive gene gene selection in Geosmithia morbida across the United States reveals a broad range of putative effectors and factors for local host and environmental adapation.</title>
        <authorList>
            <person name="Onufrak A."/>
            <person name="Murdoch R.W."/>
            <person name="Gazis R."/>
            <person name="Huff M."/>
            <person name="Staton M."/>
            <person name="Klingeman W."/>
            <person name="Hadziabdic D."/>
        </authorList>
    </citation>
    <scope>NUCLEOTIDE SEQUENCE</scope>
    <source>
        <strain evidence="1">1262</strain>
    </source>
</reference>
<evidence type="ECO:0000313" key="2">
    <source>
        <dbReference type="Proteomes" id="UP000749293"/>
    </source>
</evidence>
<keyword evidence="2" id="KW-1185">Reference proteome</keyword>
<dbReference type="AlphaFoldDB" id="A0A9P5D5W1"/>
<comment type="caution">
    <text evidence="1">The sequence shown here is derived from an EMBL/GenBank/DDBJ whole genome shotgun (WGS) entry which is preliminary data.</text>
</comment>
<dbReference type="GeneID" id="55972131"/>
<protein>
    <submittedName>
        <fullName evidence="1">Uncharacterized protein</fullName>
    </submittedName>
</protein>